<proteinExistence type="predicted"/>
<dbReference type="EMBL" id="JASMQC010000014">
    <property type="protein sequence ID" value="KAK1940672.1"/>
    <property type="molecule type" value="Genomic_DNA"/>
</dbReference>
<dbReference type="Gene3D" id="3.90.1750.10">
    <property type="entry name" value="Hect, E3 ligase catalytic domains"/>
    <property type="match status" value="1"/>
</dbReference>
<feature type="transmembrane region" description="Helical" evidence="7">
    <location>
        <begin position="309"/>
        <end position="331"/>
    </location>
</feature>
<dbReference type="PROSITE" id="PS50096">
    <property type="entry name" value="IQ"/>
    <property type="match status" value="1"/>
</dbReference>
<dbReference type="FunFam" id="3.30.2160.10:FF:000002">
    <property type="entry name" value="Putative Ubiquitin-protein ligase E3C"/>
    <property type="match status" value="1"/>
</dbReference>
<feature type="compositionally biased region" description="Polar residues" evidence="6">
    <location>
        <begin position="898"/>
        <end position="908"/>
    </location>
</feature>
<evidence type="ECO:0000256" key="4">
    <source>
        <dbReference type="ARBA" id="ARBA00022786"/>
    </source>
</evidence>
<dbReference type="EC" id="2.3.2.26" evidence="2"/>
<evidence type="ECO:0000256" key="2">
    <source>
        <dbReference type="ARBA" id="ARBA00012485"/>
    </source>
</evidence>
<evidence type="ECO:0000256" key="1">
    <source>
        <dbReference type="ARBA" id="ARBA00000885"/>
    </source>
</evidence>
<dbReference type="Gene3D" id="3.30.2160.10">
    <property type="entry name" value="Hect, E3 ligase catalytic domain"/>
    <property type="match status" value="1"/>
</dbReference>
<gene>
    <name evidence="9" type="ORF">P3T76_008123</name>
</gene>
<dbReference type="Pfam" id="PF00632">
    <property type="entry name" value="HECT"/>
    <property type="match status" value="1"/>
</dbReference>
<keyword evidence="3" id="KW-0808">Transferase</keyword>
<dbReference type="GO" id="GO:0061630">
    <property type="term" value="F:ubiquitin protein ligase activity"/>
    <property type="evidence" value="ECO:0007669"/>
    <property type="project" value="UniProtKB-EC"/>
</dbReference>
<evidence type="ECO:0000256" key="5">
    <source>
        <dbReference type="PROSITE-ProRule" id="PRU00104"/>
    </source>
</evidence>
<evidence type="ECO:0000313" key="9">
    <source>
        <dbReference type="EMBL" id="KAK1940672.1"/>
    </source>
</evidence>
<organism evidence="9 10">
    <name type="scientific">Phytophthora citrophthora</name>
    <dbReference type="NCBI Taxonomy" id="4793"/>
    <lineage>
        <taxon>Eukaryota</taxon>
        <taxon>Sar</taxon>
        <taxon>Stramenopiles</taxon>
        <taxon>Oomycota</taxon>
        <taxon>Peronosporomycetes</taxon>
        <taxon>Peronosporales</taxon>
        <taxon>Peronosporaceae</taxon>
        <taxon>Phytophthora</taxon>
    </lineage>
</organism>
<evidence type="ECO:0000256" key="6">
    <source>
        <dbReference type="SAM" id="MobiDB-lite"/>
    </source>
</evidence>
<keyword evidence="7" id="KW-1133">Transmembrane helix</keyword>
<dbReference type="InterPro" id="IPR000569">
    <property type="entry name" value="HECT_dom"/>
</dbReference>
<dbReference type="SUPFAM" id="SSF56204">
    <property type="entry name" value="Hect, E3 ligase catalytic domain"/>
    <property type="match status" value="1"/>
</dbReference>
<dbReference type="PROSITE" id="PS50237">
    <property type="entry name" value="HECT"/>
    <property type="match status" value="1"/>
</dbReference>
<protein>
    <recommendedName>
        <fullName evidence="2">HECT-type E3 ubiquitin transferase</fullName>
        <ecNumber evidence="2">2.3.2.26</ecNumber>
    </recommendedName>
</protein>
<sequence length="1758" mass="198884">MNHFAPPATNGVMGDIVANLLAGPLLSSAFREYVKAAKVTPQPAFVPKNWANQMTATEGIVLVALPVIALVLSYILLRVIWKVPESPTLPQHTLPSYGSLSSEESSLQPVRRPKTSLVEEGEVAGDYEEHWYNTFDFAFLIGMGVYAGVMLVLTFIYEPQWLHETRFWLMQLPKMVVMMVVSLLGGIVCRCFCDVDEKGYIMTNKSSKFKVNYTRKLQHFAAYMVPLVIKADYAGPIALAWGDFFTMLDFLVLIKPIREHSKFFMLQFNSLDRPEDRPNTLKWIILGNIAPGMFILMFFKWLFAAQGALTFILVFITGIGDGLAEPVGITWGRHKYKTRSCFSKNKYTRSWEGSACVFLSGLVFPALQYAAFDNFWQVLLSMLILAPTMAYAEATAPHTMDTPVLMIGCGMILYGVVHQVMFLRDDELARRGGRDDRVRVLRLAREQREARSRRQEQEAAARKLRAFVRGRLAARRQRTHLRAEFDQKSDDISKLKTILQLPNMPLPYDALFELLRLLLFFYTGSEDDGERLLQLSSLFADALAATSDGIKGSDEKQRHWQLRRLVDLSLQCSSSSTEVCAGFKTVRILMDTLPEMQQYLLSGHLLVFHAQQARKTLYSEMPTASVTQIVRQGLISSRGQLPISSHVKKSPYCNALVDFAVHLLTTTSGILETFVMEFFSVPLLNQVVTTDRLLQLTNLSLWNRLLSAGLHLSVFDFPASPVPGITSEAWFLGNILWISDRVEGKTDTIVLSEVQLLSKLLQSVPPATYAASGVAVSWTKVSESHSVPVVFPEALNEQLQILVNDQYLRSMCNHLLSFSPDALRHPLATQRPTPMYPEAPTIAEQFGFGDIASASSLSTSLSVTWQKMKSIGKATWARNLFEKAGLRRRREDSEENHSGQLHNTSKQARQIAANGVDDIKKLPSTTMQRAATMKLSTSSHPFILENVKALSCLCGTFLFRWGHDGGKRQSYAMRLQNTLAFYHVEVVESDQDAMQSVSLVHMMWCVLQDTKTFEDFAKVQSTLPPWCCVVCVANNVMHGQNVDLIHARSSDPYVCMLVLFCMSYEHLLVVMDDEEMYEQEYPLPLCQIERIVLSLKHALHEAYWNYANLAPSSESVAFGMFVVEMATRLMRVLYNRCSRQPFCNVTSWIIAELDSNQLIEEVLLGTPRANKLIQSMPYLVPFPDRVKLFQRLVKADKEIHQSEGCSVYRIRIHRGAILEDGLRKLNSIRTNLKKRINVVFVNSAGREEVGIDAGGLFKEFWLDLSTLAFDLQYGLFLTTHDQLLYPNPNSSSNHFSRESDHLTMFQFVGRILGKALYEGIVVQPKFAHFFLSKLLHSFNQLNELPSLDPEIYKNLMFLKSYDGDVEDLGLTHTIVQDVFGEQKEIEIIPGGGNVPVTNRNKTRYIHLVANYYLNTQIREQCAAFRMGLSDLIDPRWLQMFNEPELQVLISGKSGKIDVDDLKANSRYAGGYFALDKRVAWLWQALASFTPSEQASFLRFTTSCQRAPSLGFASLTPQFCVQKIPIRSDDELLPSSSTCFNTLKLPTYSSYKVLRAKLLTSISTQEELRRLMKEAKQKTGATASHPKTSTAKPKISAVQPSSSSSNEAKPAIPAGFFDDSLTDAKARNVDVQQLAEKQLESEWEAFQEFAAEVEQQSAKEEQEQVEETKEREAVEQLDNMQYVDRYRVALERAASLRNREKKVNTEKRKLDNAVNDEEDSIVETAVNEYKKKHKKAKKQRSDSEDSDDFDLCNWRSRGI</sequence>
<keyword evidence="7" id="KW-0472">Membrane</keyword>
<dbReference type="Pfam" id="PF23406">
    <property type="entry name" value="ZNF380_CC"/>
    <property type="match status" value="1"/>
</dbReference>
<feature type="transmembrane region" description="Helical" evidence="7">
    <location>
        <begin position="168"/>
        <end position="188"/>
    </location>
</feature>
<feature type="active site" description="Glycyl thioester intermediate" evidence="5">
    <location>
        <position position="1538"/>
    </location>
</feature>
<feature type="transmembrane region" description="Helical" evidence="7">
    <location>
        <begin position="137"/>
        <end position="156"/>
    </location>
</feature>
<feature type="transmembrane region" description="Helical" evidence="7">
    <location>
        <begin position="404"/>
        <end position="423"/>
    </location>
</feature>
<dbReference type="FunFam" id="3.30.2410.10:FF:000009">
    <property type="entry name" value="Probable E3 ubiquitin-protein ligase HECTD2"/>
    <property type="match status" value="1"/>
</dbReference>
<feature type="transmembrane region" description="Helical" evidence="7">
    <location>
        <begin position="60"/>
        <end position="81"/>
    </location>
</feature>
<feature type="compositionally biased region" description="Polar residues" evidence="6">
    <location>
        <begin position="1578"/>
        <end position="1590"/>
    </location>
</feature>
<feature type="compositionally biased region" description="Basic and acidic residues" evidence="6">
    <location>
        <begin position="887"/>
        <end position="897"/>
    </location>
</feature>
<accession>A0AAD9LMA4</accession>
<keyword evidence="10" id="KW-1185">Reference proteome</keyword>
<evidence type="ECO:0000256" key="3">
    <source>
        <dbReference type="ARBA" id="ARBA00022679"/>
    </source>
</evidence>
<evidence type="ECO:0000256" key="7">
    <source>
        <dbReference type="SAM" id="Phobius"/>
    </source>
</evidence>
<feature type="transmembrane region" description="Helical" evidence="7">
    <location>
        <begin position="351"/>
        <end position="369"/>
    </location>
</feature>
<comment type="catalytic activity">
    <reaction evidence="1">
        <text>S-ubiquitinyl-[E2 ubiquitin-conjugating enzyme]-L-cysteine + [acceptor protein]-L-lysine = [E2 ubiquitin-conjugating enzyme]-L-cysteine + N(6)-ubiquitinyl-[acceptor protein]-L-lysine.</text>
        <dbReference type="EC" id="2.3.2.26"/>
    </reaction>
</comment>
<dbReference type="SMART" id="SM00119">
    <property type="entry name" value="HECTc"/>
    <property type="match status" value="1"/>
</dbReference>
<dbReference type="PANTHER" id="PTHR45700:SF2">
    <property type="entry name" value="UBIQUITIN-PROTEIN LIGASE E3C"/>
    <property type="match status" value="1"/>
</dbReference>
<feature type="region of interest" description="Disordered" evidence="6">
    <location>
        <begin position="1572"/>
        <end position="1612"/>
    </location>
</feature>
<feature type="region of interest" description="Disordered" evidence="6">
    <location>
        <begin position="1728"/>
        <end position="1758"/>
    </location>
</feature>
<dbReference type="InterPro" id="IPR035983">
    <property type="entry name" value="Hect_E3_ubiquitin_ligase"/>
</dbReference>
<feature type="region of interest" description="Disordered" evidence="6">
    <location>
        <begin position="887"/>
        <end position="909"/>
    </location>
</feature>
<dbReference type="CDD" id="cd00078">
    <property type="entry name" value="HECTc"/>
    <property type="match status" value="1"/>
</dbReference>
<feature type="transmembrane region" description="Helical" evidence="7">
    <location>
        <begin position="283"/>
        <end position="303"/>
    </location>
</feature>
<reference evidence="9" key="1">
    <citation type="submission" date="2023-08" db="EMBL/GenBank/DDBJ databases">
        <title>Reference Genome Resource for the Citrus Pathogen Phytophthora citrophthora.</title>
        <authorList>
            <person name="Moller H."/>
            <person name="Coetzee B."/>
            <person name="Rose L.J."/>
            <person name="Van Niekerk J.M."/>
        </authorList>
    </citation>
    <scope>NUCLEOTIDE SEQUENCE</scope>
    <source>
        <strain evidence="9">STE-U-9442</strain>
    </source>
</reference>
<evidence type="ECO:0000313" key="10">
    <source>
        <dbReference type="Proteomes" id="UP001259832"/>
    </source>
</evidence>
<feature type="transmembrane region" description="Helical" evidence="7">
    <location>
        <begin position="375"/>
        <end position="392"/>
    </location>
</feature>
<feature type="compositionally biased region" description="Polar residues" evidence="6">
    <location>
        <begin position="1597"/>
        <end position="1606"/>
    </location>
</feature>
<keyword evidence="4 5" id="KW-0833">Ubl conjugation pathway</keyword>
<evidence type="ECO:0000259" key="8">
    <source>
        <dbReference type="PROSITE" id="PS50237"/>
    </source>
</evidence>
<dbReference type="GO" id="GO:0000209">
    <property type="term" value="P:protein polyubiquitination"/>
    <property type="evidence" value="ECO:0007669"/>
    <property type="project" value="InterPro"/>
</dbReference>
<dbReference type="PANTHER" id="PTHR45700">
    <property type="entry name" value="UBIQUITIN-PROTEIN LIGASE E3C"/>
    <property type="match status" value="1"/>
</dbReference>
<comment type="caution">
    <text evidence="9">The sequence shown here is derived from an EMBL/GenBank/DDBJ whole genome shotgun (WGS) entry which is preliminary data.</text>
</comment>
<keyword evidence="7" id="KW-0812">Transmembrane</keyword>
<name>A0AAD9LMA4_9STRA</name>
<dbReference type="InterPro" id="IPR044611">
    <property type="entry name" value="E3A/B/C-like"/>
</dbReference>
<dbReference type="GO" id="GO:0006511">
    <property type="term" value="P:ubiquitin-dependent protein catabolic process"/>
    <property type="evidence" value="ECO:0007669"/>
    <property type="project" value="TreeGrafter"/>
</dbReference>
<dbReference type="Gene3D" id="3.30.2410.10">
    <property type="entry name" value="Hect, E3 ligase catalytic domain"/>
    <property type="match status" value="1"/>
</dbReference>
<dbReference type="InterPro" id="IPR059039">
    <property type="entry name" value="ZNF380_CC"/>
</dbReference>
<dbReference type="Proteomes" id="UP001259832">
    <property type="component" value="Unassembled WGS sequence"/>
</dbReference>
<feature type="domain" description="HECT" evidence="8">
    <location>
        <begin position="1228"/>
        <end position="1570"/>
    </location>
</feature>